<evidence type="ECO:0000256" key="1">
    <source>
        <dbReference type="ARBA" id="ARBA00004651"/>
    </source>
</evidence>
<dbReference type="Proteomes" id="UP000253987">
    <property type="component" value="Unassembled WGS sequence"/>
</dbReference>
<reference evidence="9 10" key="2">
    <citation type="submission" date="2018-06" db="EMBL/GenBank/DDBJ databases">
        <title>Marinobactersediminissp. nov, a moderately halophilic bacterium isolated from marine solar saltern.</title>
        <authorList>
            <person name="Zhang Y."/>
        </authorList>
    </citation>
    <scope>NUCLEOTIDE SEQUENCE [LARGE SCALE GENOMIC DNA]</scope>
    <source>
        <strain evidence="9 10">F01</strain>
    </source>
</reference>
<feature type="transmembrane region" description="Helical" evidence="8">
    <location>
        <begin position="116"/>
        <end position="137"/>
    </location>
</feature>
<accession>A0A2V3ZJB2</accession>
<feature type="transmembrane region" description="Helical" evidence="8">
    <location>
        <begin position="365"/>
        <end position="397"/>
    </location>
</feature>
<feature type="transmembrane region" description="Helical" evidence="8">
    <location>
        <begin position="157"/>
        <end position="174"/>
    </location>
</feature>
<reference evidence="10" key="1">
    <citation type="submission" date="2018-05" db="EMBL/GenBank/DDBJ databases">
        <authorList>
            <person name="Lu D."/>
        </authorList>
    </citation>
    <scope>NUCLEOTIDE SEQUENCE [LARGE SCALE GENOMIC DNA]</scope>
    <source>
        <strain evidence="10">F01</strain>
    </source>
</reference>
<feature type="transmembrane region" description="Helical" evidence="8">
    <location>
        <begin position="304"/>
        <end position="326"/>
    </location>
</feature>
<evidence type="ECO:0000256" key="4">
    <source>
        <dbReference type="ARBA" id="ARBA00022475"/>
    </source>
</evidence>
<dbReference type="NCBIfam" id="TIGR00801">
    <property type="entry name" value="ncs2"/>
    <property type="match status" value="1"/>
</dbReference>
<comment type="similarity">
    <text evidence="2">Belongs to the nucleobase:cation symporter-2 (NCS2) (TC 2.A.40) family.</text>
</comment>
<organism evidence="9 10">
    <name type="scientific">Marinobacter vulgaris</name>
    <dbReference type="NCBI Taxonomy" id="1928331"/>
    <lineage>
        <taxon>Bacteria</taxon>
        <taxon>Pseudomonadati</taxon>
        <taxon>Pseudomonadota</taxon>
        <taxon>Gammaproteobacteria</taxon>
        <taxon>Pseudomonadales</taxon>
        <taxon>Marinobacteraceae</taxon>
        <taxon>Marinobacter</taxon>
    </lineage>
</organism>
<feature type="transmembrane region" description="Helical" evidence="8">
    <location>
        <begin position="332"/>
        <end position="353"/>
    </location>
</feature>
<evidence type="ECO:0000256" key="5">
    <source>
        <dbReference type="ARBA" id="ARBA00022692"/>
    </source>
</evidence>
<comment type="subcellular location">
    <subcellularLocation>
        <location evidence="1">Cell membrane</location>
        <topology evidence="1">Multi-pass membrane protein</topology>
    </subcellularLocation>
</comment>
<comment type="caution">
    <text evidence="9">The sequence shown here is derived from an EMBL/GenBank/DDBJ whole genome shotgun (WGS) entry which is preliminary data.</text>
</comment>
<evidence type="ECO:0000256" key="2">
    <source>
        <dbReference type="ARBA" id="ARBA00008821"/>
    </source>
</evidence>
<gene>
    <name evidence="9" type="ORF">DIT71_10925</name>
</gene>
<dbReference type="PANTHER" id="PTHR42810">
    <property type="entry name" value="PURINE PERMEASE C1399.01C-RELATED"/>
    <property type="match status" value="1"/>
</dbReference>
<evidence type="ECO:0000256" key="3">
    <source>
        <dbReference type="ARBA" id="ARBA00022448"/>
    </source>
</evidence>
<dbReference type="GO" id="GO:0042907">
    <property type="term" value="F:xanthine transmembrane transporter activity"/>
    <property type="evidence" value="ECO:0007669"/>
    <property type="project" value="TreeGrafter"/>
</dbReference>
<feature type="transmembrane region" description="Helical" evidence="8">
    <location>
        <begin position="12"/>
        <end position="33"/>
    </location>
</feature>
<dbReference type="InterPro" id="IPR006043">
    <property type="entry name" value="NCS2"/>
</dbReference>
<dbReference type="PANTHER" id="PTHR42810:SF4">
    <property type="entry name" value="URIC ACID TRANSPORTER UACT"/>
    <property type="match status" value="1"/>
</dbReference>
<evidence type="ECO:0000256" key="8">
    <source>
        <dbReference type="SAM" id="Phobius"/>
    </source>
</evidence>
<keyword evidence="10" id="KW-1185">Reference proteome</keyword>
<evidence type="ECO:0000256" key="6">
    <source>
        <dbReference type="ARBA" id="ARBA00022989"/>
    </source>
</evidence>
<dbReference type="InterPro" id="IPR006042">
    <property type="entry name" value="Xan_ur_permease"/>
</dbReference>
<dbReference type="OrthoDB" id="9779092at2"/>
<protein>
    <submittedName>
        <fullName evidence="9">Uracil permease</fullName>
    </submittedName>
</protein>
<keyword evidence="5 8" id="KW-0812">Transmembrane</keyword>
<feature type="transmembrane region" description="Helical" evidence="8">
    <location>
        <begin position="87"/>
        <end position="104"/>
    </location>
</feature>
<dbReference type="GO" id="GO:0005886">
    <property type="term" value="C:plasma membrane"/>
    <property type="evidence" value="ECO:0007669"/>
    <property type="project" value="UniProtKB-SubCell"/>
</dbReference>
<dbReference type="EMBL" id="QFWX01000004">
    <property type="protein sequence ID" value="PXX91012.1"/>
    <property type="molecule type" value="Genomic_DNA"/>
</dbReference>
<dbReference type="PROSITE" id="PS01116">
    <property type="entry name" value="XANTH_URACIL_PERMASE"/>
    <property type="match status" value="1"/>
</dbReference>
<evidence type="ECO:0000313" key="9">
    <source>
        <dbReference type="EMBL" id="PXX91012.1"/>
    </source>
</evidence>
<keyword evidence="7 8" id="KW-0472">Membrane</keyword>
<sequence>MQDHLNDPVWKQAIAGSQMLLVAFGALVLMPLITGLDPNVALFTAGIGTLIFHIVTGGQIPIFLASSFAFIAPIIAAKGRFGLEETLGGLMAAGILYILLSGAIRLRGNGFITRLLPPVVIGPVIMVIGLGLAPVAVHMASGRTGDGAEQLVPYDTAIWIAMISLTVTVITAVWSTGIFRLIPIMFGIIVGYILSAIAGIVDLSPITEAPWLAIPNFVAPEFSWAAILFMIPVAIAPAIEHIGDILAIGTVTRKNYLQKPGLHRTLLGDGLATSAAAALGGPPNTTYSEVTGAVVLTKNFNPKVMIWAACIAIVLAFVGKFGAALQTIPAPVMGGILCLLFGSIAVVGLNTLIRHQVDLSQARNLVIVAITLVFGIGGLAIGNLEGIALCAVVAIALNLILPGGTEAWGKKIHEHDTL</sequence>
<proteinExistence type="inferred from homology"/>
<keyword evidence="3" id="KW-0813">Transport</keyword>
<evidence type="ECO:0000256" key="7">
    <source>
        <dbReference type="ARBA" id="ARBA00023136"/>
    </source>
</evidence>
<keyword evidence="4" id="KW-1003">Cell membrane</keyword>
<dbReference type="AlphaFoldDB" id="A0A2V3ZJB2"/>
<feature type="transmembrane region" description="Helical" evidence="8">
    <location>
        <begin position="221"/>
        <end position="239"/>
    </location>
</feature>
<feature type="transmembrane region" description="Helical" evidence="8">
    <location>
        <begin position="181"/>
        <end position="201"/>
    </location>
</feature>
<evidence type="ECO:0000313" key="10">
    <source>
        <dbReference type="Proteomes" id="UP000253987"/>
    </source>
</evidence>
<keyword evidence="6 8" id="KW-1133">Transmembrane helix</keyword>
<dbReference type="RefSeq" id="WP_114613234.1">
    <property type="nucleotide sequence ID" value="NZ_QFWX01000004.1"/>
</dbReference>
<name>A0A2V3ZJB2_9GAMM</name>
<dbReference type="Pfam" id="PF00860">
    <property type="entry name" value="Xan_ur_permease"/>
    <property type="match status" value="1"/>
</dbReference>